<dbReference type="SUPFAM" id="SSF51905">
    <property type="entry name" value="FAD/NAD(P)-binding domain"/>
    <property type="match status" value="1"/>
</dbReference>
<protein>
    <recommendedName>
        <fullName evidence="5">pyranose dehydrogenase (acceptor)</fullName>
        <ecNumber evidence="5">1.1.99.29</ecNumber>
    </recommendedName>
</protein>
<evidence type="ECO:0000256" key="11">
    <source>
        <dbReference type="ARBA" id="ARBA00034010"/>
    </source>
</evidence>
<evidence type="ECO:0000259" key="18">
    <source>
        <dbReference type="PROSITE" id="PS00624"/>
    </source>
</evidence>
<dbReference type="EMBL" id="KN838649">
    <property type="protein sequence ID" value="KIJ99316.1"/>
    <property type="molecule type" value="Genomic_DNA"/>
</dbReference>
<dbReference type="Proteomes" id="UP000054477">
    <property type="component" value="Unassembled WGS sequence"/>
</dbReference>
<dbReference type="SUPFAM" id="SSF54373">
    <property type="entry name" value="FAD-linked reductases, C-terminal domain"/>
    <property type="match status" value="1"/>
</dbReference>
<comment type="catalytic activity">
    <reaction evidence="10">
        <text>pyranose + acceptor = pyranos-2-ulose + reduced acceptor.</text>
        <dbReference type="EC" id="1.1.99.29"/>
    </reaction>
</comment>
<keyword evidence="7" id="KW-0285">Flavoprotein</keyword>
<dbReference type="OrthoDB" id="269227at2759"/>
<dbReference type="PROSITE" id="PS00624">
    <property type="entry name" value="GMC_OXRED_2"/>
    <property type="match status" value="1"/>
</dbReference>
<feature type="binding site" evidence="16">
    <location>
        <begin position="121"/>
        <end position="124"/>
    </location>
    <ligand>
        <name>FAD</name>
        <dbReference type="ChEBI" id="CHEBI:57692"/>
    </ligand>
</feature>
<evidence type="ECO:0000256" key="14">
    <source>
        <dbReference type="ARBA" id="ARBA00034059"/>
    </source>
</evidence>
<evidence type="ECO:0000256" key="12">
    <source>
        <dbReference type="ARBA" id="ARBA00034029"/>
    </source>
</evidence>
<comment type="similarity">
    <text evidence="3">Belongs to the GMC oxidoreductase family.</text>
</comment>
<dbReference type="GO" id="GO:0050660">
    <property type="term" value="F:flavin adenine dinucleotide binding"/>
    <property type="evidence" value="ECO:0007669"/>
    <property type="project" value="InterPro"/>
</dbReference>
<feature type="binding site" evidence="16">
    <location>
        <position position="261"/>
    </location>
    <ligand>
        <name>FAD</name>
        <dbReference type="ChEBI" id="CHEBI:57692"/>
    </ligand>
</feature>
<evidence type="ECO:0000256" key="16">
    <source>
        <dbReference type="PIRSR" id="PIRSR000137-2"/>
    </source>
</evidence>
<dbReference type="PIRSF" id="PIRSF000137">
    <property type="entry name" value="Alcohol_oxidase"/>
    <property type="match status" value="1"/>
</dbReference>
<dbReference type="STRING" id="1095629.A0A0C9XP25"/>
<reference evidence="19 20" key="1">
    <citation type="submission" date="2014-04" db="EMBL/GenBank/DDBJ databases">
        <authorList>
            <consortium name="DOE Joint Genome Institute"/>
            <person name="Kuo A."/>
            <person name="Kohler A."/>
            <person name="Nagy L.G."/>
            <person name="Floudas D."/>
            <person name="Copeland A."/>
            <person name="Barry K.W."/>
            <person name="Cichocki N."/>
            <person name="Veneault-Fourrey C."/>
            <person name="LaButti K."/>
            <person name="Lindquist E.A."/>
            <person name="Lipzen A."/>
            <person name="Lundell T."/>
            <person name="Morin E."/>
            <person name="Murat C."/>
            <person name="Sun H."/>
            <person name="Tunlid A."/>
            <person name="Henrissat B."/>
            <person name="Grigoriev I.V."/>
            <person name="Hibbett D.S."/>
            <person name="Martin F."/>
            <person name="Nordberg H.P."/>
            <person name="Cantor M.N."/>
            <person name="Hua S.X."/>
        </authorList>
    </citation>
    <scope>NUCLEOTIDE SEQUENCE [LARGE SCALE GENOMIC DNA]</scope>
    <source>
        <strain evidence="19 20">LaAM-08-1</strain>
    </source>
</reference>
<dbReference type="PANTHER" id="PTHR11552:SF147">
    <property type="entry name" value="CHOLINE DEHYDROGENASE, MITOCHONDRIAL"/>
    <property type="match status" value="1"/>
</dbReference>
<keyword evidence="8 16" id="KW-0274">FAD</keyword>
<evidence type="ECO:0000256" key="17">
    <source>
        <dbReference type="SAM" id="SignalP"/>
    </source>
</evidence>
<dbReference type="Pfam" id="PF00732">
    <property type="entry name" value="GMC_oxred_N"/>
    <property type="match status" value="1"/>
</dbReference>
<evidence type="ECO:0000256" key="10">
    <source>
        <dbReference type="ARBA" id="ARBA00033986"/>
    </source>
</evidence>
<dbReference type="InterPro" id="IPR036188">
    <property type="entry name" value="FAD/NAD-bd_sf"/>
</dbReference>
<comment type="subcellular location">
    <subcellularLocation>
        <location evidence="2">Secreted</location>
    </subcellularLocation>
</comment>
<dbReference type="Gene3D" id="3.30.560.10">
    <property type="entry name" value="Glucose Oxidase, domain 3"/>
    <property type="match status" value="1"/>
</dbReference>
<evidence type="ECO:0000256" key="3">
    <source>
        <dbReference type="ARBA" id="ARBA00010790"/>
    </source>
</evidence>
<sequence length="635" mass="68558">MRTFSSLVLVVSWSTSSLGALYTEPSQLPHLTYDYVIVGAGTAGNVIASRLSQDSRYSVLVLEAGISAEGDLATIVPLLIPSLPPNSPYDWNYTITPQSGLDGRAFPYRRGRLLGGSSTINYMVHQYGSSEDFNKIAEITDDVGWKWDSLKQYIKKHEKIVPPADGHNAEGQYVPASHGTNGIMPVSLPGRSQSIDARVIAATKEMPHEFAFNKDMGGGDVLGLGWTQSSIGGGKRSSSATSYLAAAINRPNVHVLINAQVTRLLHTGSMGALPSFRAVQFARKPGAPLTVVKARKEIILSAGSFGTPQILLLSGIGPKAELQALGIPVIVNNPSVGKNLSDHIYVPNIYKVRDEDSLDDFFRDPLRLSSAMKEWHARKTGILAAGISNNLGFFRLVPNASIFSNTRDPASGPNSAHWEMVVANFYLNSKPGVVKPVNGSYMTILSALISSTSRGTVKLTSADPFAHPLIDPNYLTTPFDIFTMREAVKAVKRFASADAWKDYIVSAVGGVVGTEDADIDAYVRDQAVSVLHATGTASISPKGASWGVVEPDLKVKGVDGVRIVDASILPFPPSAHTQGPVYLIAERAAQLIMHENLQAELDFHFRTDWVIELQAFLSSSPVRIYAFLQDIIMTN</sequence>
<proteinExistence type="inferred from homology"/>
<evidence type="ECO:0000256" key="6">
    <source>
        <dbReference type="ARBA" id="ARBA00022525"/>
    </source>
</evidence>
<comment type="catalytic activity">
    <reaction evidence="11">
        <text>pyranose + acceptor = pyranos-2,3-diulose + reduced acceptor.</text>
        <dbReference type="EC" id="1.1.99.29"/>
    </reaction>
</comment>
<dbReference type="InterPro" id="IPR012132">
    <property type="entry name" value="GMC_OxRdtase"/>
</dbReference>
<dbReference type="AlphaFoldDB" id="A0A0C9XP25"/>
<evidence type="ECO:0000256" key="1">
    <source>
        <dbReference type="ARBA" id="ARBA00001974"/>
    </source>
</evidence>
<dbReference type="EC" id="1.1.99.29" evidence="5"/>
<comment type="catalytic activity">
    <reaction evidence="12">
        <text>pyranose + acceptor = pyranos-3-ulose + reduced acceptor.</text>
        <dbReference type="EC" id="1.1.99.29"/>
    </reaction>
</comment>
<comment type="cofactor">
    <cofactor evidence="1 16">
        <name>FAD</name>
        <dbReference type="ChEBI" id="CHEBI:57692"/>
    </cofactor>
</comment>
<dbReference type="HOGENOM" id="CLU_002865_6_3_1"/>
<keyword evidence="6" id="KW-0964">Secreted</keyword>
<evidence type="ECO:0000256" key="15">
    <source>
        <dbReference type="PIRSR" id="PIRSR000137-1"/>
    </source>
</evidence>
<feature type="active site" description="Proton donor" evidence="15">
    <location>
        <position position="532"/>
    </location>
</feature>
<evidence type="ECO:0000256" key="7">
    <source>
        <dbReference type="ARBA" id="ARBA00022630"/>
    </source>
</evidence>
<comment type="catalytic activity">
    <reaction evidence="13">
        <text>a pyranoside + acceptor = a pyranosid-3-ulose + reduced acceptor.</text>
        <dbReference type="EC" id="1.1.99.29"/>
    </reaction>
</comment>
<feature type="signal peptide" evidence="17">
    <location>
        <begin position="1"/>
        <end position="19"/>
    </location>
</feature>
<evidence type="ECO:0000256" key="2">
    <source>
        <dbReference type="ARBA" id="ARBA00004613"/>
    </source>
</evidence>
<name>A0A0C9XP25_9AGAR</name>
<accession>A0A0C9XP25</accession>
<keyword evidence="20" id="KW-1185">Reference proteome</keyword>
<comment type="subunit">
    <text evidence="4">Monomer.</text>
</comment>
<dbReference type="InterPro" id="IPR007867">
    <property type="entry name" value="GMC_OxRtase_C"/>
</dbReference>
<reference evidence="20" key="2">
    <citation type="submission" date="2015-01" db="EMBL/GenBank/DDBJ databases">
        <title>Evolutionary Origins and Diversification of the Mycorrhizal Mutualists.</title>
        <authorList>
            <consortium name="DOE Joint Genome Institute"/>
            <consortium name="Mycorrhizal Genomics Consortium"/>
            <person name="Kohler A."/>
            <person name="Kuo A."/>
            <person name="Nagy L.G."/>
            <person name="Floudas D."/>
            <person name="Copeland A."/>
            <person name="Barry K.W."/>
            <person name="Cichocki N."/>
            <person name="Veneault-Fourrey C."/>
            <person name="LaButti K."/>
            <person name="Lindquist E.A."/>
            <person name="Lipzen A."/>
            <person name="Lundell T."/>
            <person name="Morin E."/>
            <person name="Murat C."/>
            <person name="Riley R."/>
            <person name="Ohm R."/>
            <person name="Sun H."/>
            <person name="Tunlid A."/>
            <person name="Henrissat B."/>
            <person name="Grigoriev I.V."/>
            <person name="Hibbett D.S."/>
            <person name="Martin F."/>
        </authorList>
    </citation>
    <scope>NUCLEOTIDE SEQUENCE [LARGE SCALE GENOMIC DNA]</scope>
    <source>
        <strain evidence="20">LaAM-08-1</strain>
    </source>
</reference>
<evidence type="ECO:0000256" key="13">
    <source>
        <dbReference type="ARBA" id="ARBA00034050"/>
    </source>
</evidence>
<keyword evidence="17" id="KW-0732">Signal</keyword>
<evidence type="ECO:0000256" key="9">
    <source>
        <dbReference type="ARBA" id="ARBA00024699"/>
    </source>
</evidence>
<dbReference type="GO" id="GO:0033718">
    <property type="term" value="F:pyranose dehydrogenase (acceptor) activity"/>
    <property type="evidence" value="ECO:0007669"/>
    <property type="project" value="UniProtKB-EC"/>
</dbReference>
<feature type="active site" description="Proton acceptor" evidence="15">
    <location>
        <position position="576"/>
    </location>
</feature>
<comment type="catalytic activity">
    <reaction evidence="14">
        <text>a pyranoside + acceptor = a pyranosid-3,4-diulose + reduced acceptor.</text>
        <dbReference type="EC" id="1.1.99.29"/>
    </reaction>
</comment>
<evidence type="ECO:0000313" key="20">
    <source>
        <dbReference type="Proteomes" id="UP000054477"/>
    </source>
</evidence>
<organism evidence="19 20">
    <name type="scientific">Laccaria amethystina LaAM-08-1</name>
    <dbReference type="NCBI Taxonomy" id="1095629"/>
    <lineage>
        <taxon>Eukaryota</taxon>
        <taxon>Fungi</taxon>
        <taxon>Dikarya</taxon>
        <taxon>Basidiomycota</taxon>
        <taxon>Agaricomycotina</taxon>
        <taxon>Agaricomycetes</taxon>
        <taxon>Agaricomycetidae</taxon>
        <taxon>Agaricales</taxon>
        <taxon>Agaricineae</taxon>
        <taxon>Hydnangiaceae</taxon>
        <taxon>Laccaria</taxon>
    </lineage>
</organism>
<evidence type="ECO:0000313" key="19">
    <source>
        <dbReference type="EMBL" id="KIJ99316.1"/>
    </source>
</evidence>
<dbReference type="InterPro" id="IPR000172">
    <property type="entry name" value="GMC_OxRdtase_N"/>
</dbReference>
<evidence type="ECO:0000256" key="5">
    <source>
        <dbReference type="ARBA" id="ARBA00013177"/>
    </source>
</evidence>
<dbReference type="GO" id="GO:0005576">
    <property type="term" value="C:extracellular region"/>
    <property type="evidence" value="ECO:0007669"/>
    <property type="project" value="UniProtKB-SubCell"/>
</dbReference>
<evidence type="ECO:0000256" key="8">
    <source>
        <dbReference type="ARBA" id="ARBA00022827"/>
    </source>
</evidence>
<gene>
    <name evidence="19" type="ORF">K443DRAFT_102498</name>
</gene>
<comment type="function">
    <text evidence="9">Catalyzes the single-oxidation or sequential double oxidation reaction of carbohydrates primarily at carbon-2 and/or carbon-3 with the concomitant reduction of the flavin. The enzyme exhibits a broad sugar substrate specificity, oxidizing different aldopyranoses to the corresponding C-1, C-2, C-3 or C-1,2, C-2,3 and C-3,4 (di)dehydro sugars with substrate-specific regioselectivity. Accepts only a narrow range of electron acceptors such as substituted benzoquinones and complexed metal ions and reacts extremely slowly with O(2) as acceptor. May play a role in the natural recycling of plant matter by oxidizing all major monosaccharides in lignocellulose and by reducing quinone compounds or reactive radical species generated during lignin depolymerization.</text>
</comment>
<feature type="domain" description="Glucose-methanol-choline oxidoreductase N-terminal" evidence="18">
    <location>
        <begin position="303"/>
        <end position="317"/>
    </location>
</feature>
<feature type="chain" id="PRO_5002206374" description="pyranose dehydrogenase (acceptor)" evidence="17">
    <location>
        <begin position="20"/>
        <end position="635"/>
    </location>
</feature>
<dbReference type="Gene3D" id="3.50.50.60">
    <property type="entry name" value="FAD/NAD(P)-binding domain"/>
    <property type="match status" value="1"/>
</dbReference>
<evidence type="ECO:0000256" key="4">
    <source>
        <dbReference type="ARBA" id="ARBA00011245"/>
    </source>
</evidence>
<dbReference type="PANTHER" id="PTHR11552">
    <property type="entry name" value="GLUCOSE-METHANOL-CHOLINE GMC OXIDOREDUCTASE"/>
    <property type="match status" value="1"/>
</dbReference>
<dbReference type="Pfam" id="PF05199">
    <property type="entry name" value="GMC_oxred_C"/>
    <property type="match status" value="1"/>
</dbReference>